<reference evidence="5" key="1">
    <citation type="journal article" date="2019" name="Int. J. Syst. Evol. Microbiol.">
        <title>The Global Catalogue of Microorganisms (GCM) 10K type strain sequencing project: providing services to taxonomists for standard genome sequencing and annotation.</title>
        <authorList>
            <consortium name="The Broad Institute Genomics Platform"/>
            <consortium name="The Broad Institute Genome Sequencing Center for Infectious Disease"/>
            <person name="Wu L."/>
            <person name="Ma J."/>
        </authorList>
    </citation>
    <scope>NUCLEOTIDE SEQUENCE [LARGE SCALE GENOMIC DNA]</scope>
    <source>
        <strain evidence="5">CGMCC 4.7106</strain>
    </source>
</reference>
<evidence type="ECO:0000256" key="1">
    <source>
        <dbReference type="ARBA" id="ARBA00022450"/>
    </source>
</evidence>
<evidence type="ECO:0000313" key="5">
    <source>
        <dbReference type="Proteomes" id="UP001596096"/>
    </source>
</evidence>
<sequence length="395" mass="42118">MHADDDGMLVELGARWRPGDAALLLGGIRRAAERGLPLTLAHRGAGGGSLLRAASREWPHLRHREIVRDGRESFRTRPPRWMRYRLPAPTGAGGEPAGVAISGGLGGIGLALAARLAAAGHPLWLLDRRPAGGLPAADRRRLAATIARTRVVVDQADVTAAVPAAPFPITHLVHAAGELDLAPLADLAADDLERLAGGKATALRTLVEALVPAGLRSVVAFGSTESRHPHRLFGGYALANELLRREAARLREERPEVRVVTAEWSLWSAVGMGAASAGMAGRAGFAVVPPEWGVQVTERLLDRRRPMPEEIVLGGPQPTPERPVAAISGIGGSSLVVDDASVRRLVRLCLPGGTARHREVGPRDRIVRAQVADDTVYTWGSGHRDWNTRAPGRQR</sequence>
<dbReference type="SMART" id="SM00822">
    <property type="entry name" value="PKS_KR"/>
    <property type="match status" value="1"/>
</dbReference>
<keyword evidence="2" id="KW-0597">Phosphoprotein</keyword>
<organism evidence="4 5">
    <name type="scientific">Nonomuraea harbinensis</name>
    <dbReference type="NCBI Taxonomy" id="1286938"/>
    <lineage>
        <taxon>Bacteria</taxon>
        <taxon>Bacillati</taxon>
        <taxon>Actinomycetota</taxon>
        <taxon>Actinomycetes</taxon>
        <taxon>Streptosporangiales</taxon>
        <taxon>Streptosporangiaceae</taxon>
        <taxon>Nonomuraea</taxon>
    </lineage>
</organism>
<proteinExistence type="predicted"/>
<evidence type="ECO:0000313" key="4">
    <source>
        <dbReference type="EMBL" id="MFC5818571.1"/>
    </source>
</evidence>
<evidence type="ECO:0000259" key="3">
    <source>
        <dbReference type="SMART" id="SM00822"/>
    </source>
</evidence>
<feature type="domain" description="Ketoreductase" evidence="3">
    <location>
        <begin position="97"/>
        <end position="270"/>
    </location>
</feature>
<dbReference type="InterPro" id="IPR057326">
    <property type="entry name" value="KR_dom"/>
</dbReference>
<dbReference type="InterPro" id="IPR013968">
    <property type="entry name" value="PKS_KR"/>
</dbReference>
<dbReference type="InterPro" id="IPR050091">
    <property type="entry name" value="PKS_NRPS_Biosynth_Enz"/>
</dbReference>
<dbReference type="EMBL" id="JBHSNW010000014">
    <property type="protein sequence ID" value="MFC5818571.1"/>
    <property type="molecule type" value="Genomic_DNA"/>
</dbReference>
<keyword evidence="1" id="KW-0596">Phosphopantetheine</keyword>
<keyword evidence="5" id="KW-1185">Reference proteome</keyword>
<dbReference type="Proteomes" id="UP001596096">
    <property type="component" value="Unassembled WGS sequence"/>
</dbReference>
<dbReference type="PANTHER" id="PTHR43775:SF37">
    <property type="entry name" value="SI:DKEY-61P9.11"/>
    <property type="match status" value="1"/>
</dbReference>
<dbReference type="PANTHER" id="PTHR43775">
    <property type="entry name" value="FATTY ACID SYNTHASE"/>
    <property type="match status" value="1"/>
</dbReference>
<accession>A0ABW1C1I7</accession>
<dbReference type="Pfam" id="PF08659">
    <property type="entry name" value="KR"/>
    <property type="match status" value="1"/>
</dbReference>
<evidence type="ECO:0000256" key="2">
    <source>
        <dbReference type="ARBA" id="ARBA00022553"/>
    </source>
</evidence>
<name>A0ABW1C1I7_9ACTN</name>
<protein>
    <submittedName>
        <fullName evidence="4">KR domain-containing protein</fullName>
    </submittedName>
</protein>
<gene>
    <name evidence="4" type="ORF">ACFPUY_26010</name>
</gene>
<dbReference type="RefSeq" id="WP_219548085.1">
    <property type="nucleotide sequence ID" value="NZ_JAHKRN010000037.1"/>
</dbReference>
<comment type="caution">
    <text evidence="4">The sequence shown here is derived from an EMBL/GenBank/DDBJ whole genome shotgun (WGS) entry which is preliminary data.</text>
</comment>